<evidence type="ECO:0008006" key="4">
    <source>
        <dbReference type="Google" id="ProtNLM"/>
    </source>
</evidence>
<dbReference type="SUPFAM" id="SSF56349">
    <property type="entry name" value="DNA breaking-rejoining enzymes"/>
    <property type="match status" value="1"/>
</dbReference>
<keyword evidence="3" id="KW-1185">Reference proteome</keyword>
<name>A0ABS1DKX1_9PROT</name>
<dbReference type="EMBL" id="NRRL01000150">
    <property type="protein sequence ID" value="MBK1671154.1"/>
    <property type="molecule type" value="Genomic_DNA"/>
</dbReference>
<dbReference type="InterPro" id="IPR011010">
    <property type="entry name" value="DNA_brk_join_enz"/>
</dbReference>
<accession>A0ABS1DKX1</accession>
<dbReference type="Proteomes" id="UP001296873">
    <property type="component" value="Unassembled WGS sequence"/>
</dbReference>
<keyword evidence="1" id="KW-0233">DNA recombination</keyword>
<proteinExistence type="predicted"/>
<organism evidence="2 3">
    <name type="scientific">Rhodovibrio sodomensis</name>
    <dbReference type="NCBI Taxonomy" id="1088"/>
    <lineage>
        <taxon>Bacteria</taxon>
        <taxon>Pseudomonadati</taxon>
        <taxon>Pseudomonadota</taxon>
        <taxon>Alphaproteobacteria</taxon>
        <taxon>Rhodospirillales</taxon>
        <taxon>Rhodovibrionaceae</taxon>
        <taxon>Rhodovibrio</taxon>
    </lineage>
</organism>
<sequence>MRALSLAIGRGEKYIADICGGHSRHPDVEGLRALAQHTGLPLTSLTGGDETGCADVTEELAGTVRAGLFMTDVLAAVRDDDALTPGGRDKRIRNIKVFCFGWLKRDPSAVPADARWLSNYILEKGWGPAALGVSEKRWNDVLSSVRRGLETARAIPRQNKPITAVGAEWRGLYDKIDESWLATSLSPFIRYCDALGLQPSDVTDATIGAYTEFREAYDLSTSPTSRKIAKLRTAWNRAAATVDGWPSVIITLGARQRLNLPWTAFPDSFRESWIAYETSRGVPGYANHNQMTLLERARARQPEHQTVLDGKMRLGDITPLEDSTLRAQEGTVRFLASAAVRTGLVTADELSNIGDIAAPELVAHVIHEDVQPRLGLATGYADNLVKHAASIARRWVPEITADELLIFRALRAELATEREDSDGLSDRDRRRLAPFLGDVDTMARLVSLPAWIIERNEAKRERDGIVTRDMARDVQAAVAMLIEQTLPVRWGDLTRTLLDTNIMLPAKPGGTGMLYYRISKTRKKGRRKQQAHLSAWKCELIRTFILIYHPVLAANDPLNRHLFPGQISGEPTTRLGDDVRARVYAWLGYTVNPHLWRKLMGGYLLLQTNDMEKVADLLGHVEGSRATRVYVEMKSAWAAQELDAHVTRLTEATRMPDDIRRRLAQL</sequence>
<reference evidence="2 3" key="1">
    <citation type="journal article" date="2020" name="Microorganisms">
        <title>Osmotic Adaptation and Compatible Solute Biosynthesis of Phototrophic Bacteria as Revealed from Genome Analyses.</title>
        <authorList>
            <person name="Imhoff J.F."/>
            <person name="Rahn T."/>
            <person name="Kunzel S."/>
            <person name="Keller A."/>
            <person name="Neulinger S.C."/>
        </authorList>
    </citation>
    <scope>NUCLEOTIDE SEQUENCE [LARGE SCALE GENOMIC DNA]</scope>
    <source>
        <strain evidence="2 3">DSM 9895</strain>
    </source>
</reference>
<evidence type="ECO:0000313" key="3">
    <source>
        <dbReference type="Proteomes" id="UP001296873"/>
    </source>
</evidence>
<dbReference type="InterPro" id="IPR013762">
    <property type="entry name" value="Integrase-like_cat_sf"/>
</dbReference>
<dbReference type="Gene3D" id="1.10.443.10">
    <property type="entry name" value="Intergrase catalytic core"/>
    <property type="match status" value="1"/>
</dbReference>
<evidence type="ECO:0000313" key="2">
    <source>
        <dbReference type="EMBL" id="MBK1671154.1"/>
    </source>
</evidence>
<evidence type="ECO:0000256" key="1">
    <source>
        <dbReference type="ARBA" id="ARBA00023172"/>
    </source>
</evidence>
<comment type="caution">
    <text evidence="2">The sequence shown here is derived from an EMBL/GenBank/DDBJ whole genome shotgun (WGS) entry which is preliminary data.</text>
</comment>
<protein>
    <recommendedName>
        <fullName evidence="4">Tyr recombinase domain-containing protein</fullName>
    </recommendedName>
</protein>
<gene>
    <name evidence="2" type="ORF">CKO28_24420</name>
</gene>